<protein>
    <recommendedName>
        <fullName evidence="9">KASH domain-containing protein</fullName>
    </recommendedName>
</protein>
<name>A0A484DL51_PERFV</name>
<feature type="topological domain" description="Cytoplasmic" evidence="7">
    <location>
        <begin position="1"/>
        <end position="12"/>
    </location>
</feature>
<evidence type="ECO:0000256" key="6">
    <source>
        <dbReference type="ARBA" id="ARBA00046312"/>
    </source>
</evidence>
<dbReference type="AlphaFoldDB" id="A0A484DL51"/>
<evidence type="ECO:0000256" key="7">
    <source>
        <dbReference type="PROSITE-ProRule" id="PRU00385"/>
    </source>
</evidence>
<dbReference type="PANTHER" id="PTHR21640">
    <property type="match status" value="1"/>
</dbReference>
<feature type="domain" description="KASH" evidence="9">
    <location>
        <begin position="4"/>
        <end position="67"/>
    </location>
</feature>
<keyword evidence="4 7" id="KW-0472">Membrane</keyword>
<organism evidence="10 11">
    <name type="scientific">Perca flavescens</name>
    <name type="common">American yellow perch</name>
    <name type="synonym">Morone flavescens</name>
    <dbReference type="NCBI Taxonomy" id="8167"/>
    <lineage>
        <taxon>Eukaryota</taxon>
        <taxon>Metazoa</taxon>
        <taxon>Chordata</taxon>
        <taxon>Craniata</taxon>
        <taxon>Vertebrata</taxon>
        <taxon>Euteleostomi</taxon>
        <taxon>Actinopterygii</taxon>
        <taxon>Neopterygii</taxon>
        <taxon>Teleostei</taxon>
        <taxon>Neoteleostei</taxon>
        <taxon>Acanthomorphata</taxon>
        <taxon>Eupercaria</taxon>
        <taxon>Perciformes</taxon>
        <taxon>Percoidei</taxon>
        <taxon>Percidae</taxon>
        <taxon>Percinae</taxon>
        <taxon>Perca</taxon>
    </lineage>
</organism>
<feature type="transmembrane region" description="Helical" evidence="8">
    <location>
        <begin position="15"/>
        <end position="40"/>
    </location>
</feature>
<dbReference type="PANTHER" id="PTHR21640:SF1">
    <property type="entry name" value="NESPRIN-4"/>
    <property type="match status" value="1"/>
</dbReference>
<evidence type="ECO:0000256" key="2">
    <source>
        <dbReference type="ARBA" id="ARBA00022692"/>
    </source>
</evidence>
<keyword evidence="2 7" id="KW-0812">Transmembrane</keyword>
<evidence type="ECO:0000256" key="8">
    <source>
        <dbReference type="SAM" id="Phobius"/>
    </source>
</evidence>
<comment type="subcellular location">
    <subcellularLocation>
        <location evidence="6">Nucleus outer membrane</location>
        <topology evidence="6">Single-pass type IV membrane protein</topology>
    </subcellularLocation>
</comment>
<evidence type="ECO:0000313" key="10">
    <source>
        <dbReference type="EMBL" id="TDH15430.1"/>
    </source>
</evidence>
<sequence length="67" mass="7167">MSDNETSSSKVPSSLLSPALLCLLLATALALLSCLIWAVLEPPCQRSGRMPRSFHLTLTYVNGPPPT</sequence>
<evidence type="ECO:0000256" key="1">
    <source>
        <dbReference type="ARBA" id="ARBA00008619"/>
    </source>
</evidence>
<dbReference type="EMBL" id="SCKG01000003">
    <property type="protein sequence ID" value="TDH15430.1"/>
    <property type="molecule type" value="Genomic_DNA"/>
</dbReference>
<keyword evidence="5" id="KW-0539">Nucleus</keyword>
<dbReference type="GO" id="GO:0034993">
    <property type="term" value="C:meiotic nuclear membrane microtubule tethering complex"/>
    <property type="evidence" value="ECO:0007669"/>
    <property type="project" value="InterPro"/>
</dbReference>
<dbReference type="Proteomes" id="UP000295070">
    <property type="component" value="Chromosome 3"/>
</dbReference>
<evidence type="ECO:0000256" key="3">
    <source>
        <dbReference type="ARBA" id="ARBA00022989"/>
    </source>
</evidence>
<evidence type="ECO:0000313" key="11">
    <source>
        <dbReference type="Proteomes" id="UP000295070"/>
    </source>
</evidence>
<feature type="topological domain" description="Perinuclear space" evidence="7">
    <location>
        <begin position="34"/>
        <end position="67"/>
    </location>
</feature>
<accession>A0A484DL51</accession>
<dbReference type="GO" id="GO:0005640">
    <property type="term" value="C:nuclear outer membrane"/>
    <property type="evidence" value="ECO:0007669"/>
    <property type="project" value="UniProtKB-SubCell"/>
</dbReference>
<reference evidence="10 11" key="1">
    <citation type="submission" date="2019-01" db="EMBL/GenBank/DDBJ databases">
        <title>A chromosome-scale genome assembly of the yellow perch, Perca flavescens.</title>
        <authorList>
            <person name="Feron R."/>
            <person name="Morvezen R."/>
            <person name="Bestin A."/>
            <person name="Haffray P."/>
            <person name="Klopp C."/>
            <person name="Zahm M."/>
            <person name="Cabau C."/>
            <person name="Roques C."/>
            <person name="Donnadieu C."/>
            <person name="Bouchez O."/>
            <person name="Christie M."/>
            <person name="Larson W."/>
            <person name="Guiguen Y."/>
        </authorList>
    </citation>
    <scope>NUCLEOTIDE SEQUENCE [LARGE SCALE GENOMIC DNA]</scope>
    <source>
        <strain evidence="10">YP-PL-M2</strain>
        <tissue evidence="10">Blood</tissue>
    </source>
</reference>
<keyword evidence="3 8" id="KW-1133">Transmembrane helix</keyword>
<evidence type="ECO:0000256" key="4">
    <source>
        <dbReference type="ARBA" id="ARBA00023136"/>
    </source>
</evidence>
<dbReference type="Pfam" id="PF10541">
    <property type="entry name" value="KASH"/>
    <property type="match status" value="1"/>
</dbReference>
<evidence type="ECO:0000256" key="5">
    <source>
        <dbReference type="ARBA" id="ARBA00023242"/>
    </source>
</evidence>
<gene>
    <name evidence="10" type="ORF">EPR50_G00031100</name>
</gene>
<dbReference type="InterPro" id="IPR012315">
    <property type="entry name" value="KASH"/>
</dbReference>
<evidence type="ECO:0000259" key="9">
    <source>
        <dbReference type="PROSITE" id="PS51049"/>
    </source>
</evidence>
<comment type="similarity">
    <text evidence="1">Belongs to the nesprin family.</text>
</comment>
<dbReference type="PROSITE" id="PS51049">
    <property type="entry name" value="KASH"/>
    <property type="match status" value="1"/>
</dbReference>
<dbReference type="STRING" id="8167.A0A484DL51"/>
<proteinExistence type="inferred from homology"/>
<dbReference type="InterPro" id="IPR030268">
    <property type="entry name" value="SYNE4"/>
</dbReference>
<keyword evidence="11" id="KW-1185">Reference proteome</keyword>
<comment type="caution">
    <text evidence="10">The sequence shown here is derived from an EMBL/GenBank/DDBJ whole genome shotgun (WGS) entry which is preliminary data.</text>
</comment>